<reference evidence="1 2" key="1">
    <citation type="submission" date="2006-02" db="EMBL/GenBank/DDBJ databases">
        <authorList>
            <person name="Amann R."/>
            <person name="Ferriera S."/>
            <person name="Johnson J."/>
            <person name="Kravitz S."/>
            <person name="Halpern A."/>
            <person name="Remington K."/>
            <person name="Beeson K."/>
            <person name="Tran B."/>
            <person name="Rogers Y.-H."/>
            <person name="Friedman R."/>
            <person name="Venter J.C."/>
        </authorList>
    </citation>
    <scope>NUCLEOTIDE SEQUENCE [LARGE SCALE GENOMIC DNA]</scope>
    <source>
        <strain evidence="1 2">DSM 3645</strain>
    </source>
</reference>
<evidence type="ECO:0000313" key="1">
    <source>
        <dbReference type="EMBL" id="EAQ78174.1"/>
    </source>
</evidence>
<dbReference type="EMBL" id="AANZ01000023">
    <property type="protein sequence ID" value="EAQ78174.1"/>
    <property type="molecule type" value="Genomic_DNA"/>
</dbReference>
<dbReference type="Proteomes" id="UP000004358">
    <property type="component" value="Unassembled WGS sequence"/>
</dbReference>
<dbReference type="HOGENOM" id="CLU_3412394_0_0_0"/>
<sequence length="28" mass="3230">MIEHYVDPSYKFAGLIDFAKSAVDIKRD</sequence>
<proteinExistence type="predicted"/>
<organism evidence="1 2">
    <name type="scientific">Blastopirellula marina DSM 3645</name>
    <dbReference type="NCBI Taxonomy" id="314230"/>
    <lineage>
        <taxon>Bacteria</taxon>
        <taxon>Pseudomonadati</taxon>
        <taxon>Planctomycetota</taxon>
        <taxon>Planctomycetia</taxon>
        <taxon>Pirellulales</taxon>
        <taxon>Pirellulaceae</taxon>
        <taxon>Blastopirellula</taxon>
    </lineage>
</organism>
<evidence type="ECO:0000313" key="2">
    <source>
        <dbReference type="Proteomes" id="UP000004358"/>
    </source>
</evidence>
<dbReference type="AlphaFoldDB" id="A3ZZ95"/>
<protein>
    <submittedName>
        <fullName evidence="1">Uncharacterized protein</fullName>
    </submittedName>
</protein>
<name>A3ZZ95_9BACT</name>
<accession>A3ZZ95</accession>
<comment type="caution">
    <text evidence="1">The sequence shown here is derived from an EMBL/GenBank/DDBJ whole genome shotgun (WGS) entry which is preliminary data.</text>
</comment>
<gene>
    <name evidence="1" type="ORF">DSM3645_15395</name>
</gene>